<organism evidence="3 4">
    <name type="scientific">Actinosynnema pretiosum</name>
    <dbReference type="NCBI Taxonomy" id="42197"/>
    <lineage>
        <taxon>Bacteria</taxon>
        <taxon>Bacillati</taxon>
        <taxon>Actinomycetota</taxon>
        <taxon>Actinomycetes</taxon>
        <taxon>Pseudonocardiales</taxon>
        <taxon>Pseudonocardiaceae</taxon>
        <taxon>Actinosynnema</taxon>
    </lineage>
</organism>
<dbReference type="AlphaFoldDB" id="A0A290Z4X0"/>
<gene>
    <name evidence="3" type="ORF">CNX65_12825</name>
</gene>
<accession>A0A290Z4X0</accession>
<dbReference type="RefSeq" id="WP_096492989.1">
    <property type="nucleotide sequence ID" value="NZ_CP023445.1"/>
</dbReference>
<dbReference type="Gene3D" id="3.40.50.410">
    <property type="entry name" value="von Willebrand factor, type A domain"/>
    <property type="match status" value="1"/>
</dbReference>
<dbReference type="Gene3D" id="1.20.120.1690">
    <property type="match status" value="1"/>
</dbReference>
<proteinExistence type="predicted"/>
<evidence type="ECO:0000313" key="3">
    <source>
        <dbReference type="EMBL" id="ATE54067.1"/>
    </source>
</evidence>
<dbReference type="PANTHER" id="PTHR45737">
    <property type="entry name" value="VON WILLEBRAND FACTOR A DOMAIN-CONTAINING PROTEIN 5A"/>
    <property type="match status" value="1"/>
</dbReference>
<reference evidence="3" key="1">
    <citation type="submission" date="2017-09" db="EMBL/GenBank/DDBJ databases">
        <title>Complete Genome Sequence of ansamitocin-producing Bacterium Actinosynnema pretiosum X47.</title>
        <authorList>
            <person name="Cao G."/>
            <person name="Zong G."/>
            <person name="Zhong C."/>
            <person name="Fu J."/>
        </authorList>
    </citation>
    <scope>NUCLEOTIDE SEQUENCE [LARGE SCALE GENOMIC DNA]</scope>
    <source>
        <strain evidence="3">X47</strain>
    </source>
</reference>
<dbReference type="SMART" id="SM00327">
    <property type="entry name" value="VWA"/>
    <property type="match status" value="1"/>
</dbReference>
<dbReference type="KEGG" id="apre:CNX65_12825"/>
<name>A0A290Z4X0_9PSEU</name>
<dbReference type="CDD" id="cd00198">
    <property type="entry name" value="vWFA"/>
    <property type="match status" value="1"/>
</dbReference>
<keyword evidence="4" id="KW-1185">Reference proteome</keyword>
<dbReference type="EMBL" id="CP023445">
    <property type="protein sequence ID" value="ATE54067.1"/>
    <property type="molecule type" value="Genomic_DNA"/>
</dbReference>
<dbReference type="SUPFAM" id="SSF53300">
    <property type="entry name" value="vWA-like"/>
    <property type="match status" value="1"/>
</dbReference>
<evidence type="ECO:0000313" key="4">
    <source>
        <dbReference type="Proteomes" id="UP000218505"/>
    </source>
</evidence>
<feature type="domain" description="VWFA" evidence="2">
    <location>
        <begin position="38"/>
        <end position="212"/>
    </location>
</feature>
<sequence length="464" mass="49260">MGFRLAVSQNEHVSPDDGQVDAVVSVIASDLRATSAPELAEVLAVDCSGSMAHPRTKIAAARQATLAAVDALRDGVRFAVVEGTHVARMVYPPDRALVPADDRTRAEAKAAARRLVAGGGTAMGSWLELASDLFDEHPDAVRHAILLTDGMNGEPRARLDAVLARCAGRFTCDARGIGDGWAPDELRHVAEALHGDVDAVRDPGELPADFRRLMDAAMGKVVADLGLRVRLAPHATLLRARQVYPAEVDLVGRPEGERATRFGTGTWGDERRAFLLTLRVDLAGFAVGERRQAARVDLVDAAGQPLAEPAAVLARSTDDPLRSGVLDGQVAHYTRETELGELILAGCEAHDAGDGRGAEAAWGRAVALAARLGNEASLRRLRWLVDVVGAPEDGVVRVRADLAVKDMHIAALSSTRSTWAPGAPEREPAPPGGPDVRCPECGRVSGAGSRFCPRCRHPFEGVER</sequence>
<dbReference type="InterPro" id="IPR002035">
    <property type="entry name" value="VWF_A"/>
</dbReference>
<evidence type="ECO:0000259" key="2">
    <source>
        <dbReference type="SMART" id="SM00327"/>
    </source>
</evidence>
<dbReference type="Proteomes" id="UP000218505">
    <property type="component" value="Chromosome"/>
</dbReference>
<dbReference type="PANTHER" id="PTHR45737:SF6">
    <property type="entry name" value="VON WILLEBRAND FACTOR A DOMAIN-CONTAINING PROTEIN 5A"/>
    <property type="match status" value="1"/>
</dbReference>
<protein>
    <recommendedName>
        <fullName evidence="2">VWFA domain-containing protein</fullName>
    </recommendedName>
</protein>
<dbReference type="Pfam" id="PF13768">
    <property type="entry name" value="VWA_3"/>
    <property type="match status" value="1"/>
</dbReference>
<feature type="region of interest" description="Disordered" evidence="1">
    <location>
        <begin position="416"/>
        <end position="436"/>
    </location>
</feature>
<dbReference type="Gene3D" id="2.60.40.3670">
    <property type="match status" value="1"/>
</dbReference>
<dbReference type="InterPro" id="IPR036465">
    <property type="entry name" value="vWFA_dom_sf"/>
</dbReference>
<evidence type="ECO:0000256" key="1">
    <source>
        <dbReference type="SAM" id="MobiDB-lite"/>
    </source>
</evidence>